<dbReference type="GO" id="GO:2000436">
    <property type="term" value="P:positive regulation of protein neddylation"/>
    <property type="evidence" value="ECO:0007669"/>
    <property type="project" value="UniProtKB-ARBA"/>
</dbReference>
<sequence>MNGSRHQQAMIKKFIETAQTDRGTAIVYLNESNWDINNALSDYFNRQSYGMSYLSNNTGNNYPRNVGGIVDEIFKKFFDKKDDCGNNLGPNGVAKLLQYMNIDFSDRKVLILAWMCEAKIQGEFSREELEAGVLKLDVRKIDDINGRLTQWDRNLETAVYREHFKSLYEFTYDYGNDKPGRKWLPIDVASAYWEILFKNPPPLMPLWLKFLKTTDSKKITKDTWNLVLEFMTTMDESFRNYTCEDCWPVLIDEFVEYAKNSV</sequence>
<dbReference type="InterPro" id="IPR014764">
    <property type="entry name" value="DCN-prot"/>
</dbReference>
<accession>A0A0K0FTX3</accession>
<dbReference type="InterPro" id="IPR009060">
    <property type="entry name" value="UBA-like_sf"/>
</dbReference>
<evidence type="ECO:0000313" key="5">
    <source>
        <dbReference type="WBParaSite" id="SVE_1578500.1"/>
    </source>
</evidence>
<evidence type="ECO:0000256" key="1">
    <source>
        <dbReference type="ARBA" id="ARBA00022786"/>
    </source>
</evidence>
<proteinExistence type="predicted"/>
<dbReference type="Pfam" id="PF03556">
    <property type="entry name" value="Cullin_binding"/>
    <property type="match status" value="1"/>
</dbReference>
<dbReference type="GO" id="GO:0000151">
    <property type="term" value="C:ubiquitin ligase complex"/>
    <property type="evidence" value="ECO:0007669"/>
    <property type="project" value="TreeGrafter"/>
</dbReference>
<feature type="domain" description="DCUN1" evidence="3">
    <location>
        <begin position="65"/>
        <end position="259"/>
    </location>
</feature>
<dbReference type="FunFam" id="1.10.238.200:FF:000003">
    <property type="entry name" value="DCN1-like protein 3"/>
    <property type="match status" value="1"/>
</dbReference>
<dbReference type="PANTHER" id="PTHR12281">
    <property type="entry name" value="RP42 RELATED"/>
    <property type="match status" value="1"/>
</dbReference>
<evidence type="ECO:0000313" key="4">
    <source>
        <dbReference type="Proteomes" id="UP000035680"/>
    </source>
</evidence>
<dbReference type="InterPro" id="IPR005176">
    <property type="entry name" value="PONY_dom"/>
</dbReference>
<dbReference type="PANTHER" id="PTHR12281:SF32">
    <property type="entry name" value="DCN1-LIKE PROTEIN"/>
    <property type="match status" value="1"/>
</dbReference>
<dbReference type="WBParaSite" id="SVE_1578500.1">
    <property type="protein sequence ID" value="SVE_1578500.1"/>
    <property type="gene ID" value="SVE_1578500"/>
</dbReference>
<keyword evidence="4" id="KW-1185">Reference proteome</keyword>
<dbReference type="GO" id="GO:0045116">
    <property type="term" value="P:protein neddylation"/>
    <property type="evidence" value="ECO:0007669"/>
    <property type="project" value="TreeGrafter"/>
</dbReference>
<dbReference type="Gene3D" id="1.10.8.10">
    <property type="entry name" value="DNA helicase RuvA subunit, C-terminal domain"/>
    <property type="match status" value="1"/>
</dbReference>
<reference evidence="4" key="1">
    <citation type="submission" date="2014-07" db="EMBL/GenBank/DDBJ databases">
        <authorList>
            <person name="Martin A.A"/>
            <person name="De Silva N."/>
        </authorList>
    </citation>
    <scope>NUCLEOTIDE SEQUENCE</scope>
</reference>
<keyword evidence="1" id="KW-0833">Ubl conjugation pathway</keyword>
<dbReference type="STRING" id="75913.A0A0K0FTX3"/>
<dbReference type="GO" id="GO:0032182">
    <property type="term" value="F:ubiquitin-like protein binding"/>
    <property type="evidence" value="ECO:0007669"/>
    <property type="project" value="TreeGrafter"/>
</dbReference>
<dbReference type="GO" id="GO:0005886">
    <property type="term" value="C:plasma membrane"/>
    <property type="evidence" value="ECO:0007669"/>
    <property type="project" value="UniProtKB-ARBA"/>
</dbReference>
<evidence type="ECO:0000256" key="2">
    <source>
        <dbReference type="RuleBase" id="RU410713"/>
    </source>
</evidence>
<protein>
    <recommendedName>
        <fullName evidence="2">Defective in cullin neddylation protein</fullName>
    </recommendedName>
</protein>
<dbReference type="GO" id="GO:0031624">
    <property type="term" value="F:ubiquitin conjugating enzyme binding"/>
    <property type="evidence" value="ECO:0007669"/>
    <property type="project" value="TreeGrafter"/>
</dbReference>
<dbReference type="Gene3D" id="1.10.238.10">
    <property type="entry name" value="EF-hand"/>
    <property type="match status" value="1"/>
</dbReference>
<dbReference type="GO" id="GO:0097602">
    <property type="term" value="F:cullin family protein binding"/>
    <property type="evidence" value="ECO:0007669"/>
    <property type="project" value="TreeGrafter"/>
</dbReference>
<dbReference type="Pfam" id="PF14555">
    <property type="entry name" value="UBA_4"/>
    <property type="match status" value="1"/>
</dbReference>
<dbReference type="SUPFAM" id="SSF46934">
    <property type="entry name" value="UBA-like"/>
    <property type="match status" value="1"/>
</dbReference>
<comment type="function">
    <text evidence="2">Neddylation of cullins play an essential role in the regulation of SCF-type complexes activity.</text>
</comment>
<dbReference type="InterPro" id="IPR042460">
    <property type="entry name" value="DCN1-like_PONY"/>
</dbReference>
<dbReference type="PROSITE" id="PS51229">
    <property type="entry name" value="DCUN1"/>
    <property type="match status" value="1"/>
</dbReference>
<dbReference type="AlphaFoldDB" id="A0A0K0FTX3"/>
<organism evidence="4 5">
    <name type="scientific">Strongyloides venezuelensis</name>
    <name type="common">Threadworm</name>
    <dbReference type="NCBI Taxonomy" id="75913"/>
    <lineage>
        <taxon>Eukaryota</taxon>
        <taxon>Metazoa</taxon>
        <taxon>Ecdysozoa</taxon>
        <taxon>Nematoda</taxon>
        <taxon>Chromadorea</taxon>
        <taxon>Rhabditida</taxon>
        <taxon>Tylenchina</taxon>
        <taxon>Panagrolaimomorpha</taxon>
        <taxon>Strongyloidoidea</taxon>
        <taxon>Strongyloididae</taxon>
        <taxon>Strongyloides</taxon>
    </lineage>
</organism>
<reference evidence="5" key="2">
    <citation type="submission" date="2015-08" db="UniProtKB">
        <authorList>
            <consortium name="WormBaseParasite"/>
        </authorList>
    </citation>
    <scope>IDENTIFICATION</scope>
</reference>
<dbReference type="Gene3D" id="1.10.238.200">
    <property type="entry name" value="Cullin, PONY binding domain"/>
    <property type="match status" value="1"/>
</dbReference>
<name>A0A0K0FTX3_STRVS</name>
<dbReference type="Proteomes" id="UP000035680">
    <property type="component" value="Unassembled WGS sequence"/>
</dbReference>
<evidence type="ECO:0000259" key="3">
    <source>
        <dbReference type="PROSITE" id="PS51229"/>
    </source>
</evidence>